<feature type="non-terminal residue" evidence="1">
    <location>
        <position position="182"/>
    </location>
</feature>
<proteinExistence type="predicted"/>
<dbReference type="AlphaFoldDB" id="A0A091V2G0"/>
<evidence type="ECO:0000313" key="2">
    <source>
        <dbReference type="Proteomes" id="UP000053283"/>
    </source>
</evidence>
<reference evidence="1 2" key="1">
    <citation type="submission" date="2014-04" db="EMBL/GenBank/DDBJ databases">
        <title>Genome evolution of avian class.</title>
        <authorList>
            <person name="Zhang G."/>
            <person name="Li C."/>
        </authorList>
    </citation>
    <scope>NUCLEOTIDE SEQUENCE [LARGE SCALE GENOMIC DNA]</scope>
    <source>
        <strain evidence="1">BGI_Y956</strain>
    </source>
</reference>
<evidence type="ECO:0000313" key="1">
    <source>
        <dbReference type="EMBL" id="KFQ97189.1"/>
    </source>
</evidence>
<dbReference type="InterPro" id="IPR031535">
    <property type="entry name" value="PRR22"/>
</dbReference>
<name>A0A091V2G0_NIPNI</name>
<feature type="non-terminal residue" evidence="1">
    <location>
        <position position="1"/>
    </location>
</feature>
<gene>
    <name evidence="1" type="ORF">Y956_03627</name>
</gene>
<dbReference type="EMBL" id="KL410570">
    <property type="protein sequence ID" value="KFQ97189.1"/>
    <property type="molecule type" value="Genomic_DNA"/>
</dbReference>
<protein>
    <submittedName>
        <fullName evidence="1">Uncharacterized protein</fullName>
    </submittedName>
</protein>
<dbReference type="Proteomes" id="UP000053283">
    <property type="component" value="Unassembled WGS sequence"/>
</dbReference>
<accession>A0A091V2G0</accession>
<keyword evidence="2" id="KW-1185">Reference proteome</keyword>
<dbReference type="eggNOG" id="ENOG502SI56">
    <property type="taxonomic scope" value="Eukaryota"/>
</dbReference>
<dbReference type="Pfam" id="PF15776">
    <property type="entry name" value="PRR22"/>
    <property type="match status" value="1"/>
</dbReference>
<organism evidence="1 2">
    <name type="scientific">Nipponia nippon</name>
    <name type="common">Crested ibis</name>
    <name type="synonym">Ibis nippon</name>
    <dbReference type="NCBI Taxonomy" id="128390"/>
    <lineage>
        <taxon>Eukaryota</taxon>
        <taxon>Metazoa</taxon>
        <taxon>Chordata</taxon>
        <taxon>Craniata</taxon>
        <taxon>Vertebrata</taxon>
        <taxon>Euteleostomi</taxon>
        <taxon>Archelosauria</taxon>
        <taxon>Archosauria</taxon>
        <taxon>Dinosauria</taxon>
        <taxon>Saurischia</taxon>
        <taxon>Theropoda</taxon>
        <taxon>Coelurosauria</taxon>
        <taxon>Aves</taxon>
        <taxon>Neognathae</taxon>
        <taxon>Neoaves</taxon>
        <taxon>Aequornithes</taxon>
        <taxon>Pelecaniformes</taxon>
        <taxon>Threskiornithidae</taxon>
        <taxon>Nipponia</taxon>
    </lineage>
</organism>
<sequence>APCGCFFDPRVFHIQWTSTNLPPSATITLGHGTASLPGPALCGPMVYGMPLALAAPGTPQGQPQQFPPYNCQGRTMATDPQVVPTSSPGYQHTEGQSAQINISGTDTPTTASLGSNIPPGSNVPTSPCATPDNQTLGDLASDLAVPDNVLLEEALSLFGWSLDTAGVSQDSPAYGPMPGDPG</sequence>